<dbReference type="InterPro" id="IPR016024">
    <property type="entry name" value="ARM-type_fold"/>
</dbReference>
<sequence>MSPAEPVLEPALESLPCPLRTRELALRARRLAGTPELRDLLAALSAGGRHERRTALHMAMAARDLPYVEGVLAGPDMALRRAALRAVRTLPVSDGAAAAVLDDAPADLRRAFYRTLRHSHRAALADRLLPGVRARWGDREAAALLPACTGGTVARLLPELEHAVTAWRALADRHPGPFLARARDRVPEWSFWRRCKAGLQALGRQDPAGLLELLESNPSPWAVRQLPQALVTSLFRVDVVRTARVVRRTGRRGRLPRAYFENVGGLPPEDLGEFLLGDPHRLRDLLQHVPPRRRAEVYDAAKERHADQYRGLRALPLLALLPPERAAGEALRMLEWHGSVWHSARSRLDDPEIPLKLTAHLPYAEAVGPVREAAFEGDPRRRGLARGLLVDLTVRTGDPALLHDLVAELVRRTRNERDPNREHLLAALASVPAGLLDDPLAGPFADLAAAVVDARDSSPSARRELRGLADRVLAHAGSPALTRWALDVYVRLVARYGAEALDGHRLDRVLPRGRERDLADVLRPHLRGHAAAVALAGALGRRAFALPDVQDGLRAAVLDAPGDVARRAAALWLADPARRERRAVELLAADASAVVLPAVWRAVARHRTDLLMPVLDGDRTGRFETAEWAPRVERQDAGRWTPAQVERVRAALASAAGDERLPAGVRAEAVASLGLLPGGLPALVALADRRDDTVLAEAALAAMAAADRPADALPVLVRHARGDRSPVATAALGQCCASVRPSLLGPVVAEALTGPVGKVTARKQAARLLERLRPPGAADALLQAWNDPGLHRDVRIAVATALRHMPEDPRALAALGDAAGPYASEPMLRALFQAAPSEYAPAHRPAFAALVRRLGTAADGPGVRFRASKAFAVWAQWYAGGFDTVFTAVADPADPAGDAELSVLNALVRAGSVGEEALDVLGSLLAAGTDGRARSRAESIAQTISNLPAGHRHALLARRLVRMLAEHPLYIAQAVDAALDSARLAGDGAGAERIADVLVAVADLLRDRPALTARIADRRLFYALGGHGVRREGGTARLLPAARLLAGRDDVASHLLAVALVRQAGPAAEWPDGWRDLLDGLRRSAHVEVRQDAWDVAPPPAARG</sequence>
<gene>
    <name evidence="1" type="ORF">SAMN04489713_106307</name>
</gene>
<dbReference type="SMART" id="SM00567">
    <property type="entry name" value="EZ_HEAT"/>
    <property type="match status" value="3"/>
</dbReference>
<dbReference type="Proteomes" id="UP000183413">
    <property type="component" value="Unassembled WGS sequence"/>
</dbReference>
<dbReference type="eggNOG" id="COG1413">
    <property type="taxonomic scope" value="Bacteria"/>
</dbReference>
<dbReference type="STRING" id="1993.SAMN04489713_106307"/>
<proteinExistence type="predicted"/>
<evidence type="ECO:0000313" key="2">
    <source>
        <dbReference type="Proteomes" id="UP000183413"/>
    </source>
</evidence>
<dbReference type="SUPFAM" id="SSF48371">
    <property type="entry name" value="ARM repeat"/>
    <property type="match status" value="1"/>
</dbReference>
<accession>A0A1I5HLJ2</accession>
<keyword evidence="2" id="KW-1185">Reference proteome</keyword>
<organism evidence="1 2">
    <name type="scientific">Actinomadura madurae</name>
    <dbReference type="NCBI Taxonomy" id="1993"/>
    <lineage>
        <taxon>Bacteria</taxon>
        <taxon>Bacillati</taxon>
        <taxon>Actinomycetota</taxon>
        <taxon>Actinomycetes</taxon>
        <taxon>Streptosporangiales</taxon>
        <taxon>Thermomonosporaceae</taxon>
        <taxon>Actinomadura</taxon>
    </lineage>
</organism>
<evidence type="ECO:0000313" key="1">
    <source>
        <dbReference type="EMBL" id="SFO49157.1"/>
    </source>
</evidence>
<reference evidence="1 2" key="1">
    <citation type="submission" date="2016-10" db="EMBL/GenBank/DDBJ databases">
        <authorList>
            <person name="de Groot N.N."/>
        </authorList>
    </citation>
    <scope>NUCLEOTIDE SEQUENCE [LARGE SCALE GENOMIC DNA]</scope>
    <source>
        <strain evidence="1 2">DSM 43067</strain>
    </source>
</reference>
<dbReference type="InterPro" id="IPR004155">
    <property type="entry name" value="PBS_lyase_HEAT"/>
</dbReference>
<dbReference type="InParanoid" id="A0A1I5HLJ2"/>
<evidence type="ECO:0008006" key="3">
    <source>
        <dbReference type="Google" id="ProtNLM"/>
    </source>
</evidence>
<dbReference type="AlphaFoldDB" id="A0A1I5HLJ2"/>
<name>A0A1I5HLJ2_9ACTN</name>
<dbReference type="RefSeq" id="WP_075021789.1">
    <property type="nucleotide sequence ID" value="NZ_FOVH01000006.1"/>
</dbReference>
<dbReference type="EMBL" id="FOVH01000006">
    <property type="protein sequence ID" value="SFO49157.1"/>
    <property type="molecule type" value="Genomic_DNA"/>
</dbReference>
<protein>
    <recommendedName>
        <fullName evidence="3">HEAT repeat-containing protein</fullName>
    </recommendedName>
</protein>